<evidence type="ECO:0000256" key="11">
    <source>
        <dbReference type="ARBA" id="ARBA00023098"/>
    </source>
</evidence>
<evidence type="ECO:0000256" key="14">
    <source>
        <dbReference type="ARBA" id="ARBA00025049"/>
    </source>
</evidence>
<comment type="similarity">
    <text evidence="15">In the N-terminal section; belongs to the LpxC family.</text>
</comment>
<dbReference type="EMBL" id="CP001102">
    <property type="protein sequence ID" value="ACE05727.1"/>
    <property type="molecule type" value="Genomic_DNA"/>
</dbReference>
<evidence type="ECO:0000256" key="5">
    <source>
        <dbReference type="ARBA" id="ARBA00022490"/>
    </source>
</evidence>
<evidence type="ECO:0000256" key="2">
    <source>
        <dbReference type="ARBA" id="ARBA00002923"/>
    </source>
</evidence>
<dbReference type="Pfam" id="PF03331">
    <property type="entry name" value="LpxC"/>
    <property type="match status" value="2"/>
</dbReference>
<keyword evidence="10 17" id="KW-0862">Zinc</keyword>
<evidence type="ECO:0000256" key="7">
    <source>
        <dbReference type="ARBA" id="ARBA00022556"/>
    </source>
</evidence>
<dbReference type="Gene3D" id="3.30.230.20">
    <property type="entry name" value="lpxc deacetylase, domain 1"/>
    <property type="match status" value="1"/>
</dbReference>
<evidence type="ECO:0000256" key="4">
    <source>
        <dbReference type="ARBA" id="ARBA00005002"/>
    </source>
</evidence>
<dbReference type="CDD" id="cd01288">
    <property type="entry name" value="FabZ"/>
    <property type="match status" value="1"/>
</dbReference>
<comment type="similarity">
    <text evidence="16">In the C-terminal section; belongs to the thioester dehydratase family.</text>
</comment>
<dbReference type="NCBIfam" id="NF000582">
    <property type="entry name" value="PRK00006.1"/>
    <property type="match status" value="1"/>
</dbReference>
<protein>
    <recommendedName>
        <fullName evidence="17 18">Multifunctional fusion protein</fullName>
    </recommendedName>
    <domain>
        <recommendedName>
            <fullName evidence="18">3-hydroxyacyl-[acyl-carrier-protein] dehydratase FabZ</fullName>
            <ecNumber evidence="18">4.2.1.59</ecNumber>
        </recommendedName>
        <alternativeName>
            <fullName evidence="18">(3R)-hydroxymyristoyl-[acyl-carrier-protein] dehydratase</fullName>
        </alternativeName>
        <alternativeName>
            <fullName evidence="18">Beta-hydroxyacyl-ACP dehydratase</fullName>
            <shortName evidence="18">(3R)-hydroxymyristoyl-ACP dehydrase</shortName>
        </alternativeName>
    </domain>
    <domain>
        <recommendedName>
            <fullName evidence="17">UDP-3-O-acyl-N-acetylglucosamine deacetylase</fullName>
            <shortName evidence="17">UDP-3-O-acyl-GlcNAc deacetylase</shortName>
            <ecNumber evidence="17">3.5.1.108</ecNumber>
        </recommendedName>
        <alternativeName>
            <fullName evidence="17">UDP-3-O-[R-3-hydroxymyristoyl]-N-acetylglucosamine deacetylase</fullName>
        </alternativeName>
    </domain>
</protein>
<dbReference type="GO" id="GO:0006633">
    <property type="term" value="P:fatty acid biosynthetic process"/>
    <property type="evidence" value="ECO:0007669"/>
    <property type="project" value="UniProtKB-UniRule"/>
</dbReference>
<dbReference type="NCBIfam" id="TIGR01750">
    <property type="entry name" value="fabZ"/>
    <property type="match status" value="1"/>
</dbReference>
<sequence length="464" mass="51787">MQTKQHTIQAPVTFSGVGIHSDCTATVTCLPAGPDHGIKFQRTDIEGQPIVEAIVDHVVDVTRSTTLRHNNAYVDTVEHLLAAIGGLEIDNMLIQLDGPEVPILDGSSMPFVKAFQEVELTNQGVPRRFFQINESVVYANESQGIELSAFPLDDYKISVMIDYEVDKLHNQHAFLGKISDFAKEIAPSRTFAFLSEIQSLYEHGLIRGGNLDNALVIIDKEMSASELENLAKIFNKKEIKLAEGGVLNNVKMYFPNEPARHKLMDLVGDLLLVGRPIKGHIVAHKPGHASNVAFARKLRKMMLQQENVTIPTYDPNIEPILDIKKITKMLPHRYPFQLVDKIIHLEQRTVTGIKNVTINEPFFQGHFPNNPVMPGVLQIEAIVQTGGVLVLSSVPDPENYSTYFLAIENCRFRRMVLPGDTLIMHCELLSEIKRGIVKMRGRAFVGNKLACEAIMTAQIVKQTE</sequence>
<dbReference type="KEGG" id="aas:Aasi_0289"/>
<dbReference type="HOGENOM" id="CLU_046528_2_0_10"/>
<keyword evidence="5 18" id="KW-0963">Cytoplasm</keyword>
<dbReference type="STRING" id="452471.Aasi_0289"/>
<reference evidence="19 20" key="1">
    <citation type="journal article" date="2010" name="J. Bacteriol.">
        <title>The genome of the amoeba symbiont 'Candidatus Amoebophilus asiaticus' reveals common mechanisms for host cell interaction among amoeba-associated bacteria.</title>
        <authorList>
            <person name="Schmitz-Esser S."/>
            <person name="Tischler P."/>
            <person name="Arnold R."/>
            <person name="Montanaro J."/>
            <person name="Wagner M."/>
            <person name="Rattei T."/>
            <person name="Horn M."/>
        </authorList>
    </citation>
    <scope>NUCLEOTIDE SEQUENCE [LARGE SCALE GENOMIC DNA]</scope>
    <source>
        <strain evidence="19 20">5a2</strain>
    </source>
</reference>
<keyword evidence="12 18" id="KW-0456">Lyase</keyword>
<keyword evidence="11 17" id="KW-0443">Lipid metabolism</keyword>
<dbReference type="EC" id="4.2.1.59" evidence="18"/>
<dbReference type="HAMAP" id="MF_00388">
    <property type="entry name" value="LpxC"/>
    <property type="match status" value="1"/>
</dbReference>
<dbReference type="Proteomes" id="UP000001227">
    <property type="component" value="Chromosome"/>
</dbReference>
<dbReference type="SUPFAM" id="SSF54211">
    <property type="entry name" value="Ribosomal protein S5 domain 2-like"/>
    <property type="match status" value="2"/>
</dbReference>
<dbReference type="InterPro" id="IPR004463">
    <property type="entry name" value="UDP-acyl_GlcNac_deAcase"/>
</dbReference>
<dbReference type="UniPathway" id="UPA00359">
    <property type="reaction ID" value="UER00478"/>
</dbReference>
<dbReference type="RefSeq" id="WP_012472490.1">
    <property type="nucleotide sequence ID" value="NC_010830.1"/>
</dbReference>
<dbReference type="InterPro" id="IPR013114">
    <property type="entry name" value="FabA_FabZ"/>
</dbReference>
<evidence type="ECO:0000256" key="17">
    <source>
        <dbReference type="HAMAP-Rule" id="MF_00388"/>
    </source>
</evidence>
<feature type="active site" evidence="18">
    <location>
        <position position="366"/>
    </location>
</feature>
<dbReference type="eggNOG" id="COG0774">
    <property type="taxonomic scope" value="Bacteria"/>
</dbReference>
<comment type="function">
    <text evidence="2 17">Catalyzes the hydrolysis of UDP-3-O-myristoyl-N-acetylglucosamine to form UDP-3-O-myristoylglucosamine and acetate, the committed step in lipid A biosynthesis.</text>
</comment>
<dbReference type="EC" id="3.5.1.108" evidence="17"/>
<dbReference type="Gene3D" id="3.10.129.10">
    <property type="entry name" value="Hotdog Thioesterase"/>
    <property type="match status" value="1"/>
</dbReference>
<dbReference type="OrthoDB" id="9772788at2"/>
<keyword evidence="9 17" id="KW-0378">Hydrolase</keyword>
<dbReference type="eggNOG" id="COG0764">
    <property type="taxonomic scope" value="Bacteria"/>
</dbReference>
<dbReference type="GO" id="GO:0019171">
    <property type="term" value="F:(3R)-hydroxyacyl-[acyl-carrier-protein] dehydratase activity"/>
    <property type="evidence" value="ECO:0007669"/>
    <property type="project" value="UniProtKB-EC"/>
</dbReference>
<evidence type="ECO:0000256" key="16">
    <source>
        <dbReference type="ARBA" id="ARBA00061355"/>
    </source>
</evidence>
<evidence type="ECO:0000256" key="18">
    <source>
        <dbReference type="HAMAP-Rule" id="MF_00406"/>
    </source>
</evidence>
<dbReference type="HAMAP" id="MF_00406">
    <property type="entry name" value="FabZ"/>
    <property type="match status" value="1"/>
</dbReference>
<dbReference type="GO" id="GO:0103117">
    <property type="term" value="F:UDP-3-O-acyl-N-acetylglucosamine deacetylase activity"/>
    <property type="evidence" value="ECO:0007669"/>
    <property type="project" value="UniProtKB-UniRule"/>
</dbReference>
<dbReference type="Gene3D" id="3.30.1700.10">
    <property type="entry name" value="lpxc deacetylase, domain 2"/>
    <property type="match status" value="1"/>
</dbReference>
<dbReference type="AlphaFoldDB" id="B3ER75"/>
<organism evidence="19 20">
    <name type="scientific">Amoebophilus asiaticus (strain 5a2)</name>
    <dbReference type="NCBI Taxonomy" id="452471"/>
    <lineage>
        <taxon>Bacteria</taxon>
        <taxon>Pseudomonadati</taxon>
        <taxon>Bacteroidota</taxon>
        <taxon>Cytophagia</taxon>
        <taxon>Cytophagales</taxon>
        <taxon>Amoebophilaceae</taxon>
        <taxon>Candidatus Amoebophilus</taxon>
    </lineage>
</organism>
<dbReference type="InterPro" id="IPR020568">
    <property type="entry name" value="Ribosomal_Su5_D2-typ_SF"/>
</dbReference>
<evidence type="ECO:0000256" key="12">
    <source>
        <dbReference type="ARBA" id="ARBA00023239"/>
    </source>
</evidence>
<dbReference type="FunFam" id="3.10.129.10:FF:000001">
    <property type="entry name" value="3-hydroxyacyl-[acyl-carrier-protein] dehydratase FabZ"/>
    <property type="match status" value="1"/>
</dbReference>
<evidence type="ECO:0000313" key="20">
    <source>
        <dbReference type="Proteomes" id="UP000001227"/>
    </source>
</evidence>
<evidence type="ECO:0000256" key="15">
    <source>
        <dbReference type="ARBA" id="ARBA00061221"/>
    </source>
</evidence>
<comment type="pathway">
    <text evidence="4 17">Glycolipid biosynthesis; lipid IV(A) biosynthesis; lipid IV(A) from (3R)-3-hydroxytetradecanoyl-[acyl-carrier-protein] and UDP-N-acetyl-alpha-D-glucosamine: step 2/6.</text>
</comment>
<proteinExistence type="inferred from homology"/>
<evidence type="ECO:0000256" key="9">
    <source>
        <dbReference type="ARBA" id="ARBA00022801"/>
    </source>
</evidence>
<dbReference type="PANTHER" id="PTHR33694:SF1">
    <property type="entry name" value="UDP-3-O-ACYL-N-ACETYLGLUCOSAMINE DEACETYLASE 1, MITOCHONDRIAL-RELATED"/>
    <property type="match status" value="1"/>
</dbReference>
<dbReference type="InterPro" id="IPR029069">
    <property type="entry name" value="HotDog_dom_sf"/>
</dbReference>
<dbReference type="PANTHER" id="PTHR33694">
    <property type="entry name" value="UDP-3-O-ACYL-N-ACETYLGLUCOSAMINE DEACETYLASE 1, MITOCHONDRIAL-RELATED"/>
    <property type="match status" value="1"/>
</dbReference>
<dbReference type="NCBIfam" id="NF009667">
    <property type="entry name" value="PRK13188.1"/>
    <property type="match status" value="1"/>
</dbReference>
<dbReference type="Pfam" id="PF07977">
    <property type="entry name" value="FabA"/>
    <property type="match status" value="1"/>
</dbReference>
<comment type="catalytic activity">
    <reaction evidence="13 17">
        <text>a UDP-3-O-[(3R)-3-hydroxyacyl]-N-acetyl-alpha-D-glucosamine + H2O = a UDP-3-O-[(3R)-3-hydroxyacyl]-alpha-D-glucosamine + acetate</text>
        <dbReference type="Rhea" id="RHEA:67816"/>
        <dbReference type="ChEBI" id="CHEBI:15377"/>
        <dbReference type="ChEBI" id="CHEBI:30089"/>
        <dbReference type="ChEBI" id="CHEBI:137740"/>
        <dbReference type="ChEBI" id="CHEBI:173225"/>
        <dbReference type="EC" id="3.5.1.108"/>
    </reaction>
</comment>
<feature type="binding site" evidence="17">
    <location>
        <position position="261"/>
    </location>
    <ligand>
        <name>Zn(2+)</name>
        <dbReference type="ChEBI" id="CHEBI:29105"/>
    </ligand>
</feature>
<dbReference type="GO" id="GO:0005737">
    <property type="term" value="C:cytoplasm"/>
    <property type="evidence" value="ECO:0007669"/>
    <property type="project" value="UniProtKB-SubCell"/>
</dbReference>
<gene>
    <name evidence="17" type="primary">lpxC</name>
    <name evidence="18" type="synonym">fabZ</name>
    <name evidence="19" type="ordered locus">Aasi_0289</name>
</gene>
<keyword evidence="20" id="KW-1185">Reference proteome</keyword>
<evidence type="ECO:0000313" key="19">
    <source>
        <dbReference type="EMBL" id="ACE05727.1"/>
    </source>
</evidence>
<keyword evidence="6 17" id="KW-0444">Lipid biosynthesis</keyword>
<dbReference type="InterPro" id="IPR010084">
    <property type="entry name" value="FabZ"/>
</dbReference>
<dbReference type="InterPro" id="IPR015870">
    <property type="entry name" value="UDP-acyl_N-AcGlcN_deAcase_N"/>
</dbReference>
<evidence type="ECO:0000256" key="3">
    <source>
        <dbReference type="ARBA" id="ARBA00004496"/>
    </source>
</evidence>
<comment type="subcellular location">
    <subcellularLocation>
        <location evidence="3 18">Cytoplasm</location>
    </subcellularLocation>
</comment>
<dbReference type="SUPFAM" id="SSF54637">
    <property type="entry name" value="Thioesterase/thiol ester dehydrase-isomerase"/>
    <property type="match status" value="1"/>
</dbReference>
<evidence type="ECO:0000256" key="13">
    <source>
        <dbReference type="ARBA" id="ARBA00024535"/>
    </source>
</evidence>
<comment type="similarity">
    <text evidence="18">Belongs to the thioester dehydratase family. FabZ subfamily.</text>
</comment>
<feature type="active site" description="Proton donor" evidence="17">
    <location>
        <position position="288"/>
    </location>
</feature>
<evidence type="ECO:0000256" key="1">
    <source>
        <dbReference type="ARBA" id="ARBA00001947"/>
    </source>
</evidence>
<dbReference type="GO" id="GO:0046872">
    <property type="term" value="F:metal ion binding"/>
    <property type="evidence" value="ECO:0007669"/>
    <property type="project" value="UniProtKB-KW"/>
</dbReference>
<comment type="cofactor">
    <cofactor evidence="1 17">
        <name>Zn(2+)</name>
        <dbReference type="ChEBI" id="CHEBI:29105"/>
    </cofactor>
</comment>
<name>B3ER75_AMOA5</name>
<feature type="binding site" evidence="17">
    <location>
        <position position="265"/>
    </location>
    <ligand>
        <name>Zn(2+)</name>
        <dbReference type="ChEBI" id="CHEBI:29105"/>
    </ligand>
</feature>
<keyword evidence="7 17" id="KW-0441">Lipid A biosynthesis</keyword>
<dbReference type="GO" id="GO:0009245">
    <property type="term" value="P:lipid A biosynthetic process"/>
    <property type="evidence" value="ECO:0007669"/>
    <property type="project" value="UniProtKB-UniRule"/>
</dbReference>
<comment type="similarity">
    <text evidence="17">Belongs to the LpxC family.</text>
</comment>
<evidence type="ECO:0000256" key="10">
    <source>
        <dbReference type="ARBA" id="ARBA00022833"/>
    </source>
</evidence>
<keyword evidence="8 17" id="KW-0479">Metal-binding</keyword>
<evidence type="ECO:0000256" key="6">
    <source>
        <dbReference type="ARBA" id="ARBA00022516"/>
    </source>
</evidence>
<feature type="binding site" evidence="17">
    <location>
        <position position="79"/>
    </location>
    <ligand>
        <name>Zn(2+)</name>
        <dbReference type="ChEBI" id="CHEBI:29105"/>
    </ligand>
</feature>
<accession>B3ER75</accession>
<dbReference type="InterPro" id="IPR011334">
    <property type="entry name" value="UDP-acyl_GlcNac_deAcase_C"/>
</dbReference>
<evidence type="ECO:0000256" key="8">
    <source>
        <dbReference type="ARBA" id="ARBA00022723"/>
    </source>
</evidence>
<comment type="function">
    <text evidence="14 18">Involved in unsaturated fatty acids biosynthesis. Catalyzes the dehydration of short chain beta-hydroxyacyl-ACPs and long chain saturated and unsaturated beta-hydroxyacyl-ACPs.</text>
</comment>
<comment type="catalytic activity">
    <reaction evidence="18">
        <text>a (3R)-hydroxyacyl-[ACP] = a (2E)-enoyl-[ACP] + H2O</text>
        <dbReference type="Rhea" id="RHEA:13097"/>
        <dbReference type="Rhea" id="RHEA-COMP:9925"/>
        <dbReference type="Rhea" id="RHEA-COMP:9945"/>
        <dbReference type="ChEBI" id="CHEBI:15377"/>
        <dbReference type="ChEBI" id="CHEBI:78784"/>
        <dbReference type="ChEBI" id="CHEBI:78827"/>
        <dbReference type="EC" id="4.2.1.59"/>
    </reaction>
</comment>
<dbReference type="GO" id="GO:0016020">
    <property type="term" value="C:membrane"/>
    <property type="evidence" value="ECO:0007669"/>
    <property type="project" value="GOC"/>
</dbReference>